<dbReference type="Pfam" id="PF11705">
    <property type="entry name" value="RNA_pol_3_Rpc31"/>
    <property type="match status" value="1"/>
</dbReference>
<dbReference type="GO" id="GO:0006383">
    <property type="term" value="P:transcription by RNA polymerase III"/>
    <property type="evidence" value="ECO:0007669"/>
    <property type="project" value="InterPro"/>
</dbReference>
<gene>
    <name evidence="5" type="ORF">CCAM_LOCUS19840</name>
</gene>
<proteinExistence type="inferred from homology"/>
<feature type="compositionally biased region" description="Acidic residues" evidence="4">
    <location>
        <begin position="161"/>
        <end position="215"/>
    </location>
</feature>
<dbReference type="InterPro" id="IPR024661">
    <property type="entry name" value="RNA_pol_III_Rpc31"/>
</dbReference>
<dbReference type="OrthoDB" id="2018787at2759"/>
<name>A0A484LP67_9ASTE</name>
<feature type="compositionally biased region" description="Basic and acidic residues" evidence="4">
    <location>
        <begin position="142"/>
        <end position="160"/>
    </location>
</feature>
<protein>
    <recommendedName>
        <fullName evidence="7">DNA-directed RNA polymerase III subunit</fullName>
    </recommendedName>
</protein>
<evidence type="ECO:0000256" key="2">
    <source>
        <dbReference type="ARBA" id="ARBA00008352"/>
    </source>
</evidence>
<evidence type="ECO:0000256" key="1">
    <source>
        <dbReference type="ARBA" id="ARBA00004123"/>
    </source>
</evidence>
<reference evidence="5 6" key="1">
    <citation type="submission" date="2018-04" db="EMBL/GenBank/DDBJ databases">
        <authorList>
            <person name="Vogel A."/>
        </authorList>
    </citation>
    <scope>NUCLEOTIDE SEQUENCE [LARGE SCALE GENOMIC DNA]</scope>
</reference>
<comment type="subcellular location">
    <subcellularLocation>
        <location evidence="1">Nucleus</location>
    </subcellularLocation>
</comment>
<evidence type="ECO:0000313" key="5">
    <source>
        <dbReference type="EMBL" id="VFQ78064.1"/>
    </source>
</evidence>
<dbReference type="PANTHER" id="PTHR15367">
    <property type="entry name" value="DNA-DIRECTED RNA POLYMERASE III"/>
    <property type="match status" value="1"/>
</dbReference>
<evidence type="ECO:0000256" key="4">
    <source>
        <dbReference type="SAM" id="MobiDB-lite"/>
    </source>
</evidence>
<dbReference type="GO" id="GO:0005666">
    <property type="term" value="C:RNA polymerase III complex"/>
    <property type="evidence" value="ECO:0007669"/>
    <property type="project" value="TreeGrafter"/>
</dbReference>
<dbReference type="Proteomes" id="UP000595140">
    <property type="component" value="Unassembled WGS sequence"/>
</dbReference>
<keyword evidence="3" id="KW-0539">Nucleus</keyword>
<evidence type="ECO:0008006" key="7">
    <source>
        <dbReference type="Google" id="ProtNLM"/>
    </source>
</evidence>
<dbReference type="PANTHER" id="PTHR15367:SF2">
    <property type="entry name" value="DNA-DIRECTED RNA POLYMERASE III SUBUNIT"/>
    <property type="match status" value="1"/>
</dbReference>
<dbReference type="AlphaFoldDB" id="A0A484LP67"/>
<comment type="similarity">
    <text evidence="2">Belongs to the eukaryotic RPC7 RNA polymerase subunit family.</text>
</comment>
<evidence type="ECO:0000313" key="6">
    <source>
        <dbReference type="Proteomes" id="UP000595140"/>
    </source>
</evidence>
<organism evidence="5 6">
    <name type="scientific">Cuscuta campestris</name>
    <dbReference type="NCBI Taxonomy" id="132261"/>
    <lineage>
        <taxon>Eukaryota</taxon>
        <taxon>Viridiplantae</taxon>
        <taxon>Streptophyta</taxon>
        <taxon>Embryophyta</taxon>
        <taxon>Tracheophyta</taxon>
        <taxon>Spermatophyta</taxon>
        <taxon>Magnoliopsida</taxon>
        <taxon>eudicotyledons</taxon>
        <taxon>Gunneridae</taxon>
        <taxon>Pentapetalae</taxon>
        <taxon>asterids</taxon>
        <taxon>lamiids</taxon>
        <taxon>Solanales</taxon>
        <taxon>Convolvulaceae</taxon>
        <taxon>Cuscuteae</taxon>
        <taxon>Cuscuta</taxon>
        <taxon>Cuscuta subgen. Grammica</taxon>
        <taxon>Cuscuta sect. Cleistogrammica</taxon>
    </lineage>
</organism>
<evidence type="ECO:0000256" key="3">
    <source>
        <dbReference type="ARBA" id="ARBA00023242"/>
    </source>
</evidence>
<accession>A0A484LP67</accession>
<dbReference type="EMBL" id="OOIL02001777">
    <property type="protein sequence ID" value="VFQ78064.1"/>
    <property type="molecule type" value="Genomic_DNA"/>
</dbReference>
<keyword evidence="6" id="KW-1185">Reference proteome</keyword>
<feature type="region of interest" description="Disordered" evidence="4">
    <location>
        <begin position="141"/>
        <end position="215"/>
    </location>
</feature>
<sequence length="215" mass="24878">MAFRGRGRGRGGYGGGFKRAKEEPFELFPAIDDETLGKETMVFPDQEYAARAYPKILKHFRSSPYYIRDETGGGPNETKIADIERFSDMDSNRSREKSELSDFITISAALYPAETAKRRTMMIRRAKKRVRWSQDADLQDLDFERFERDSDGEDGKKNGSEDDEDDEEEDGEENAEEDEDSFDEDDDYMKNEDFDDDEDDFNMDDDANDDEGTYD</sequence>